<feature type="compositionally biased region" description="Polar residues" evidence="8">
    <location>
        <begin position="80"/>
        <end position="90"/>
    </location>
</feature>
<dbReference type="InterPro" id="IPR017441">
    <property type="entry name" value="Protein_kinase_ATP_BS"/>
</dbReference>
<dbReference type="PANTHER" id="PTHR43289">
    <property type="entry name" value="MITOGEN-ACTIVATED PROTEIN KINASE KINASE KINASE 20-RELATED"/>
    <property type="match status" value="1"/>
</dbReference>
<dbReference type="RefSeq" id="WP_120149188.1">
    <property type="nucleotide sequence ID" value="NZ_QZVT01000005.1"/>
</dbReference>
<dbReference type="InterPro" id="IPR000719">
    <property type="entry name" value="Prot_kinase_dom"/>
</dbReference>
<dbReference type="PROSITE" id="PS00107">
    <property type="entry name" value="PROTEIN_KINASE_ATP"/>
    <property type="match status" value="1"/>
</dbReference>
<keyword evidence="2" id="KW-0723">Serine/threonine-protein kinase</keyword>
<feature type="region of interest" description="Disordered" evidence="8">
    <location>
        <begin position="1"/>
        <end position="40"/>
    </location>
</feature>
<dbReference type="GO" id="GO:0005524">
    <property type="term" value="F:ATP binding"/>
    <property type="evidence" value="ECO:0007669"/>
    <property type="project" value="UniProtKB-UniRule"/>
</dbReference>
<keyword evidence="12" id="KW-1185">Reference proteome</keyword>
<keyword evidence="9" id="KW-0472">Membrane</keyword>
<dbReference type="EC" id="2.7.11.1" evidence="1"/>
<evidence type="ECO:0000313" key="12">
    <source>
        <dbReference type="Proteomes" id="UP000272560"/>
    </source>
</evidence>
<dbReference type="AlphaFoldDB" id="A0A3A5M5E6"/>
<evidence type="ECO:0000313" key="11">
    <source>
        <dbReference type="EMBL" id="RJT79244.1"/>
    </source>
</evidence>
<feature type="compositionally biased region" description="Basic and acidic residues" evidence="8">
    <location>
        <begin position="1"/>
        <end position="10"/>
    </location>
</feature>
<keyword evidence="9" id="KW-1133">Transmembrane helix</keyword>
<dbReference type="Pfam" id="PF00069">
    <property type="entry name" value="Pkinase"/>
    <property type="match status" value="1"/>
</dbReference>
<feature type="domain" description="Protein kinase" evidence="10">
    <location>
        <begin position="47"/>
        <end position="376"/>
    </location>
</feature>
<evidence type="ECO:0000256" key="9">
    <source>
        <dbReference type="SAM" id="Phobius"/>
    </source>
</evidence>
<protein>
    <recommendedName>
        <fullName evidence="1">non-specific serine/threonine protein kinase</fullName>
        <ecNumber evidence="1">2.7.11.1</ecNumber>
    </recommendedName>
</protein>
<feature type="compositionally biased region" description="Low complexity" evidence="8">
    <location>
        <begin position="500"/>
        <end position="511"/>
    </location>
</feature>
<dbReference type="PROSITE" id="PS50011">
    <property type="entry name" value="PROTEIN_KINASE_DOM"/>
    <property type="match status" value="1"/>
</dbReference>
<feature type="binding site" evidence="7">
    <location>
        <position position="75"/>
    </location>
    <ligand>
        <name>ATP</name>
        <dbReference type="ChEBI" id="CHEBI:30616"/>
    </ligand>
</feature>
<feature type="region of interest" description="Disordered" evidence="8">
    <location>
        <begin position="403"/>
        <end position="468"/>
    </location>
</feature>
<evidence type="ECO:0000256" key="5">
    <source>
        <dbReference type="ARBA" id="ARBA00022777"/>
    </source>
</evidence>
<dbReference type="Gene3D" id="1.10.510.10">
    <property type="entry name" value="Transferase(Phosphotransferase) domain 1"/>
    <property type="match status" value="1"/>
</dbReference>
<evidence type="ECO:0000256" key="7">
    <source>
        <dbReference type="PROSITE-ProRule" id="PRU10141"/>
    </source>
</evidence>
<feature type="compositionally biased region" description="Low complexity" evidence="8">
    <location>
        <begin position="132"/>
        <end position="159"/>
    </location>
</feature>
<keyword evidence="3" id="KW-0808">Transferase</keyword>
<dbReference type="GO" id="GO:0004674">
    <property type="term" value="F:protein serine/threonine kinase activity"/>
    <property type="evidence" value="ECO:0007669"/>
    <property type="project" value="UniProtKB-KW"/>
</dbReference>
<accession>A0A3A5M5E6</accession>
<proteinExistence type="predicted"/>
<comment type="caution">
    <text evidence="11">The sequence shown here is derived from an EMBL/GenBank/DDBJ whole genome shotgun (WGS) entry which is preliminary data.</text>
</comment>
<gene>
    <name evidence="11" type="ORF">D6T63_11605</name>
</gene>
<dbReference type="InterPro" id="IPR011009">
    <property type="entry name" value="Kinase-like_dom_sf"/>
</dbReference>
<feature type="compositionally biased region" description="Basic and acidic residues" evidence="8">
    <location>
        <begin position="458"/>
        <end position="468"/>
    </location>
</feature>
<dbReference type="Proteomes" id="UP000272560">
    <property type="component" value="Unassembled WGS sequence"/>
</dbReference>
<sequence>MSDVTRKDHSSTSIEAAAAGAPPSGPSDGVMNRNHDGEPERPLVAGLIVGRLLGQGGSSVVWHVTDDVGQRFALKVSRTSNVTGPTSGSAALSVPDPSGRSPLGPVADSGALNAAVPSVLSPGRRGRRAADPRAGTAAGERPAPSSSWSRPASAPAASPVNGHGPPAPDRSDVAGGGAGLDEPTRELRLLQRFTHEHLLRVHRIIPTSQGPGMLADLAAGGSLLGLVTSRGPLPIPEVVTALVPIAHALHYLHGAGALHGDVTPGNILFTHEGKPLLSDLGTSRLLGADDGAAAGTPGFIDPGRSRAFDAGTDVFALAAVSWFALTGRVPGPTDQRPPLLLIVPDVPAPLMHLIEDGLSPDRDRRPTAEQFARTLLASSAAGPVNLVPAVHSSVLPELLTRRAGPLPTEPRSRWQRMIRTRTKERRRAVPPSRGRPDRAGGLPRGFPRCNGAAGDSPTSERRRGDTRDETARGRLAVLAGLLAVVLLVTGLALTLGGLREPSAASDTSSADPGGYGSGSSDEPSVPRDDALLTGDPATALASLAAARARAFATADPTLLTTVDVEGSPAMSADRAAVQALSSSGRSLRDLTIAIREPTVMTEAERAALPSLADLPAVDDAPPTTEVSVVRATAALSSYTETGAVPLSEGVSVPPLMAAGQQDLMFILWNSGDGWRIHSVVSLPA</sequence>
<organism evidence="11 12">
    <name type="scientific">Arthrobacter cheniae</name>
    <dbReference type="NCBI Taxonomy" id="1258888"/>
    <lineage>
        <taxon>Bacteria</taxon>
        <taxon>Bacillati</taxon>
        <taxon>Actinomycetota</taxon>
        <taxon>Actinomycetes</taxon>
        <taxon>Micrococcales</taxon>
        <taxon>Micrococcaceae</taxon>
        <taxon>Arthrobacter</taxon>
    </lineage>
</organism>
<feature type="region of interest" description="Disordered" evidence="8">
    <location>
        <begin position="500"/>
        <end position="532"/>
    </location>
</feature>
<evidence type="ECO:0000256" key="2">
    <source>
        <dbReference type="ARBA" id="ARBA00022527"/>
    </source>
</evidence>
<keyword evidence="4 7" id="KW-0547">Nucleotide-binding</keyword>
<dbReference type="OrthoDB" id="3778994at2"/>
<keyword evidence="6 7" id="KW-0067">ATP-binding</keyword>
<evidence type="ECO:0000256" key="1">
    <source>
        <dbReference type="ARBA" id="ARBA00012513"/>
    </source>
</evidence>
<keyword evidence="5" id="KW-0418">Kinase</keyword>
<dbReference type="SUPFAM" id="SSF56112">
    <property type="entry name" value="Protein kinase-like (PK-like)"/>
    <property type="match status" value="1"/>
</dbReference>
<dbReference type="EMBL" id="QZVT01000005">
    <property type="protein sequence ID" value="RJT79244.1"/>
    <property type="molecule type" value="Genomic_DNA"/>
</dbReference>
<feature type="region of interest" description="Disordered" evidence="8">
    <location>
        <begin position="80"/>
        <end position="181"/>
    </location>
</feature>
<evidence type="ECO:0000256" key="8">
    <source>
        <dbReference type="SAM" id="MobiDB-lite"/>
    </source>
</evidence>
<name>A0A3A5M5E6_9MICC</name>
<evidence type="ECO:0000256" key="6">
    <source>
        <dbReference type="ARBA" id="ARBA00022840"/>
    </source>
</evidence>
<evidence type="ECO:0000256" key="3">
    <source>
        <dbReference type="ARBA" id="ARBA00022679"/>
    </source>
</evidence>
<reference evidence="11 12" key="1">
    <citation type="submission" date="2018-09" db="EMBL/GenBank/DDBJ databases">
        <title>Novel species of Arthrobacter.</title>
        <authorList>
            <person name="Liu Q."/>
            <person name="Xin Y.-H."/>
        </authorList>
    </citation>
    <scope>NUCLEOTIDE SEQUENCE [LARGE SCALE GENOMIC DNA]</scope>
    <source>
        <strain evidence="11 12">Hz2</strain>
    </source>
</reference>
<feature type="compositionally biased region" description="Basic residues" evidence="8">
    <location>
        <begin position="413"/>
        <end position="428"/>
    </location>
</feature>
<dbReference type="PANTHER" id="PTHR43289:SF6">
    <property type="entry name" value="SERINE_THREONINE-PROTEIN KINASE NEKL-3"/>
    <property type="match status" value="1"/>
</dbReference>
<feature type="transmembrane region" description="Helical" evidence="9">
    <location>
        <begin position="475"/>
        <end position="498"/>
    </location>
</feature>
<evidence type="ECO:0000256" key="4">
    <source>
        <dbReference type="ARBA" id="ARBA00022741"/>
    </source>
</evidence>
<evidence type="ECO:0000259" key="10">
    <source>
        <dbReference type="PROSITE" id="PS50011"/>
    </source>
</evidence>
<keyword evidence="9" id="KW-0812">Transmembrane</keyword>